<reference evidence="3" key="1">
    <citation type="submission" date="2015-11" db="EMBL/GenBank/DDBJ databases">
        <title>Draft Genome Sequence of the Radioresistant Bacterium Deinococcus grandis, Isolated from Freshwater Fish in Japan.</title>
        <authorList>
            <person name="Satoh K."/>
            <person name="Onodera T."/>
            <person name="Omoso K."/>
            <person name="Takeda-Yano K."/>
            <person name="Katayama T."/>
            <person name="Oono Y."/>
            <person name="Narumi I."/>
        </authorList>
    </citation>
    <scope>NUCLEOTIDE SEQUENCE [LARGE SCALE GENOMIC DNA]</scope>
    <source>
        <strain evidence="3">ATCC 43672</strain>
    </source>
</reference>
<dbReference type="AlphaFoldDB" id="A0A100HQH0"/>
<comment type="caution">
    <text evidence="2">The sequence shown here is derived from an EMBL/GenBank/DDBJ whole genome shotgun (WGS) entry which is preliminary data.</text>
</comment>
<dbReference type="EMBL" id="BCMS01000005">
    <property type="protein sequence ID" value="GAQ23855.1"/>
    <property type="molecule type" value="Genomic_DNA"/>
</dbReference>
<evidence type="ECO:0000313" key="2">
    <source>
        <dbReference type="EMBL" id="GAQ23855.1"/>
    </source>
</evidence>
<gene>
    <name evidence="2" type="ORF">DEIGR_330113</name>
</gene>
<keyword evidence="3" id="KW-1185">Reference proteome</keyword>
<dbReference type="RefSeq" id="WP_058979949.1">
    <property type="nucleotide sequence ID" value="NZ_BCMS01000005.1"/>
</dbReference>
<feature type="compositionally biased region" description="Polar residues" evidence="1">
    <location>
        <begin position="116"/>
        <end position="134"/>
    </location>
</feature>
<protein>
    <submittedName>
        <fullName evidence="2">Geranylgeranyl pyrophosphate synthase</fullName>
    </submittedName>
</protein>
<sequence>MLTAMQNLDRRAQAIVDAQRALTDLNPGQEALPGWFRSWNELKFGVQSLWLEQIVAQHTRSDQEETEALHRRFSEDWLREMERLDGELQRQALASGLADLHPRWLPRWRKNRSRLRGSSNCGLRSGNCSRSIRP</sequence>
<feature type="region of interest" description="Disordered" evidence="1">
    <location>
        <begin position="114"/>
        <end position="134"/>
    </location>
</feature>
<dbReference type="Proteomes" id="UP000056209">
    <property type="component" value="Unassembled WGS sequence"/>
</dbReference>
<organism evidence="2 3">
    <name type="scientific">Deinococcus grandis</name>
    <dbReference type="NCBI Taxonomy" id="57498"/>
    <lineage>
        <taxon>Bacteria</taxon>
        <taxon>Thermotogati</taxon>
        <taxon>Deinococcota</taxon>
        <taxon>Deinococci</taxon>
        <taxon>Deinococcales</taxon>
        <taxon>Deinococcaceae</taxon>
        <taxon>Deinococcus</taxon>
    </lineage>
</organism>
<accession>A0A100HQH0</accession>
<name>A0A100HQH0_9DEIO</name>
<proteinExistence type="predicted"/>
<evidence type="ECO:0000256" key="1">
    <source>
        <dbReference type="SAM" id="MobiDB-lite"/>
    </source>
</evidence>
<evidence type="ECO:0000313" key="3">
    <source>
        <dbReference type="Proteomes" id="UP000056209"/>
    </source>
</evidence>